<feature type="region of interest" description="Disordered" evidence="1">
    <location>
        <begin position="37"/>
        <end position="56"/>
    </location>
</feature>
<dbReference type="Proteomes" id="UP001321473">
    <property type="component" value="Unassembled WGS sequence"/>
</dbReference>
<comment type="caution">
    <text evidence="2">The sequence shown here is derived from an EMBL/GenBank/DDBJ whole genome shotgun (WGS) entry which is preliminary data.</text>
</comment>
<name>A0AAQ4FLG9_AMBAM</name>
<feature type="region of interest" description="Disordered" evidence="1">
    <location>
        <begin position="75"/>
        <end position="102"/>
    </location>
</feature>
<proteinExistence type="predicted"/>
<protein>
    <submittedName>
        <fullName evidence="2">Uncharacterized protein</fullName>
    </submittedName>
</protein>
<reference evidence="2 3" key="1">
    <citation type="journal article" date="2023" name="Arcadia Sci">
        <title>De novo assembly of a long-read Amblyomma americanum tick genome.</title>
        <authorList>
            <person name="Chou S."/>
            <person name="Poskanzer K.E."/>
            <person name="Rollins M."/>
            <person name="Thuy-Boun P.S."/>
        </authorList>
    </citation>
    <scope>NUCLEOTIDE SEQUENCE [LARGE SCALE GENOMIC DNA]</scope>
    <source>
        <strain evidence="2">F_SG_1</strain>
        <tissue evidence="2">Salivary glands</tissue>
    </source>
</reference>
<dbReference type="AlphaFoldDB" id="A0AAQ4FLG9"/>
<feature type="compositionally biased region" description="Polar residues" evidence="1">
    <location>
        <begin position="92"/>
        <end position="102"/>
    </location>
</feature>
<evidence type="ECO:0000313" key="3">
    <source>
        <dbReference type="Proteomes" id="UP001321473"/>
    </source>
</evidence>
<evidence type="ECO:0000313" key="2">
    <source>
        <dbReference type="EMBL" id="KAK8788097.1"/>
    </source>
</evidence>
<organism evidence="2 3">
    <name type="scientific">Amblyomma americanum</name>
    <name type="common">Lone star tick</name>
    <dbReference type="NCBI Taxonomy" id="6943"/>
    <lineage>
        <taxon>Eukaryota</taxon>
        <taxon>Metazoa</taxon>
        <taxon>Ecdysozoa</taxon>
        <taxon>Arthropoda</taxon>
        <taxon>Chelicerata</taxon>
        <taxon>Arachnida</taxon>
        <taxon>Acari</taxon>
        <taxon>Parasitiformes</taxon>
        <taxon>Ixodida</taxon>
        <taxon>Ixodoidea</taxon>
        <taxon>Ixodidae</taxon>
        <taxon>Amblyomminae</taxon>
        <taxon>Amblyomma</taxon>
    </lineage>
</organism>
<dbReference type="EMBL" id="JARKHS020001151">
    <property type="protein sequence ID" value="KAK8788097.1"/>
    <property type="molecule type" value="Genomic_DNA"/>
</dbReference>
<evidence type="ECO:0000256" key="1">
    <source>
        <dbReference type="SAM" id="MobiDB-lite"/>
    </source>
</evidence>
<accession>A0AAQ4FLG9</accession>
<keyword evidence="3" id="KW-1185">Reference proteome</keyword>
<gene>
    <name evidence="2" type="ORF">V5799_022127</name>
</gene>
<sequence length="102" mass="10933">MSKGRPRLAAGLGCVQSYAHAPAASSPLSASRAASRCSTSLLEVTSPPPTGAPARCRTTPLSLRTWGLLHCRQRSRRHRRTATRTLLLPASFRQSSSPDHSV</sequence>